<reference evidence="2 3" key="1">
    <citation type="submission" date="2016-10" db="EMBL/GenBank/DDBJ databases">
        <authorList>
            <person name="de Groot N.N."/>
        </authorList>
    </citation>
    <scope>NUCLEOTIDE SEQUENCE [LARGE SCALE GENOMIC DNA]</scope>
    <source>
        <strain evidence="2 3">CECT 7543</strain>
    </source>
</reference>
<accession>A0A1H0I8J4</accession>
<evidence type="ECO:0000313" key="2">
    <source>
        <dbReference type="EMBL" id="SDO27695.1"/>
    </source>
</evidence>
<proteinExistence type="predicted"/>
<evidence type="ECO:0000313" key="3">
    <source>
        <dbReference type="Proteomes" id="UP000198827"/>
    </source>
</evidence>
<dbReference type="EMBL" id="LT629705">
    <property type="protein sequence ID" value="SDO27695.1"/>
    <property type="molecule type" value="Genomic_DNA"/>
</dbReference>
<sequence length="123" mass="14505">MNGWQRLWVVVCLVLAILIGWYTQLILPTEERTTYNHKSRISQLTSYLKDATASNYSSDYIASLREDIRKENEDFQKEISNMSKERTSYITYAINIWLGLSVALYITGWLIGWIYRGFRPKRV</sequence>
<dbReference type="Proteomes" id="UP000198827">
    <property type="component" value="Chromosome I"/>
</dbReference>
<keyword evidence="1" id="KW-1133">Transmembrane helix</keyword>
<dbReference type="AlphaFoldDB" id="A0A1H0I8J4"/>
<evidence type="ECO:0000256" key="1">
    <source>
        <dbReference type="SAM" id="Phobius"/>
    </source>
</evidence>
<keyword evidence="1" id="KW-0472">Membrane</keyword>
<name>A0A1H0I8J4_9PSED</name>
<organism evidence="2 3">
    <name type="scientific">Pseudomonas arsenicoxydans</name>
    <dbReference type="NCBI Taxonomy" id="702115"/>
    <lineage>
        <taxon>Bacteria</taxon>
        <taxon>Pseudomonadati</taxon>
        <taxon>Pseudomonadota</taxon>
        <taxon>Gammaproteobacteria</taxon>
        <taxon>Pseudomonadales</taxon>
        <taxon>Pseudomonadaceae</taxon>
        <taxon>Pseudomonas</taxon>
    </lineage>
</organism>
<feature type="transmembrane region" description="Helical" evidence="1">
    <location>
        <begin position="7"/>
        <end position="27"/>
    </location>
</feature>
<keyword evidence="1" id="KW-0812">Transmembrane</keyword>
<feature type="transmembrane region" description="Helical" evidence="1">
    <location>
        <begin position="89"/>
        <end position="115"/>
    </location>
</feature>
<protein>
    <submittedName>
        <fullName evidence="2">Uncharacterized protein</fullName>
    </submittedName>
</protein>
<gene>
    <name evidence="2" type="ORF">SAMN04489798_2530</name>
</gene>